<name>A0AAV7T131_PLEWA</name>
<evidence type="ECO:0000313" key="2">
    <source>
        <dbReference type="Proteomes" id="UP001066276"/>
    </source>
</evidence>
<accession>A0AAV7T131</accession>
<evidence type="ECO:0000313" key="1">
    <source>
        <dbReference type="EMBL" id="KAJ1169824.1"/>
    </source>
</evidence>
<dbReference type="Proteomes" id="UP001066276">
    <property type="component" value="Chromosome 4_1"/>
</dbReference>
<dbReference type="AlphaFoldDB" id="A0AAV7T131"/>
<dbReference type="EMBL" id="JANPWB010000007">
    <property type="protein sequence ID" value="KAJ1169824.1"/>
    <property type="molecule type" value="Genomic_DNA"/>
</dbReference>
<organism evidence="1 2">
    <name type="scientific">Pleurodeles waltl</name>
    <name type="common">Iberian ribbed newt</name>
    <dbReference type="NCBI Taxonomy" id="8319"/>
    <lineage>
        <taxon>Eukaryota</taxon>
        <taxon>Metazoa</taxon>
        <taxon>Chordata</taxon>
        <taxon>Craniata</taxon>
        <taxon>Vertebrata</taxon>
        <taxon>Euteleostomi</taxon>
        <taxon>Amphibia</taxon>
        <taxon>Batrachia</taxon>
        <taxon>Caudata</taxon>
        <taxon>Salamandroidea</taxon>
        <taxon>Salamandridae</taxon>
        <taxon>Pleurodelinae</taxon>
        <taxon>Pleurodeles</taxon>
    </lineage>
</organism>
<sequence length="214" mass="23461">MGLAGGIDEENTSIYRLVDKSHCVDDCFVGSDDSVPDIPFYSGDYGDIHTADKQVDDNRIFFVNEDTDDCTSVIDQIVTEGTAFAGYSIKALGSIPSTYVYENSIQGCVFDDPMEDPVEGSKSLSSAKYLISIKSFLSFLEFVPSPSLLSTTFQIDVIKTNDVEDTDLHFLPLMVLAACVFSRNRAGRTTELYTASFACRVHTLFIVLAACVFS</sequence>
<reference evidence="1" key="1">
    <citation type="journal article" date="2022" name="bioRxiv">
        <title>Sequencing and chromosome-scale assembly of the giantPleurodeles waltlgenome.</title>
        <authorList>
            <person name="Brown T."/>
            <person name="Elewa A."/>
            <person name="Iarovenko S."/>
            <person name="Subramanian E."/>
            <person name="Araus A.J."/>
            <person name="Petzold A."/>
            <person name="Susuki M."/>
            <person name="Suzuki K.-i.T."/>
            <person name="Hayashi T."/>
            <person name="Toyoda A."/>
            <person name="Oliveira C."/>
            <person name="Osipova E."/>
            <person name="Leigh N.D."/>
            <person name="Simon A."/>
            <person name="Yun M.H."/>
        </authorList>
    </citation>
    <scope>NUCLEOTIDE SEQUENCE</scope>
    <source>
        <strain evidence="1">20211129_DDA</strain>
        <tissue evidence="1">Liver</tissue>
    </source>
</reference>
<comment type="caution">
    <text evidence="1">The sequence shown here is derived from an EMBL/GenBank/DDBJ whole genome shotgun (WGS) entry which is preliminary data.</text>
</comment>
<proteinExistence type="predicted"/>
<gene>
    <name evidence="1" type="ORF">NDU88_001712</name>
</gene>
<keyword evidence="2" id="KW-1185">Reference proteome</keyword>
<protein>
    <submittedName>
        <fullName evidence="1">Uncharacterized protein</fullName>
    </submittedName>
</protein>